<feature type="transmembrane region" description="Helical" evidence="2">
    <location>
        <begin position="114"/>
        <end position="133"/>
    </location>
</feature>
<keyword evidence="4" id="KW-1185">Reference proteome</keyword>
<keyword evidence="2" id="KW-1133">Transmembrane helix</keyword>
<evidence type="ECO:0000313" key="4">
    <source>
        <dbReference type="Proteomes" id="UP000198959"/>
    </source>
</evidence>
<dbReference type="EMBL" id="FMHW01000002">
    <property type="protein sequence ID" value="SCL26833.1"/>
    <property type="molecule type" value="Genomic_DNA"/>
</dbReference>
<keyword evidence="2" id="KW-0812">Transmembrane</keyword>
<reference evidence="4" key="1">
    <citation type="submission" date="2016-06" db="EMBL/GenBank/DDBJ databases">
        <authorList>
            <person name="Varghese N."/>
            <person name="Submissions Spin"/>
        </authorList>
    </citation>
    <scope>NUCLEOTIDE SEQUENCE [LARGE SCALE GENOMIC DNA]</scope>
    <source>
        <strain evidence="4">DSM 43817</strain>
    </source>
</reference>
<feature type="region of interest" description="Disordered" evidence="1">
    <location>
        <begin position="61"/>
        <end position="82"/>
    </location>
</feature>
<gene>
    <name evidence="3" type="ORF">GA0074692_2241</name>
</gene>
<sequence length="267" mass="27770">MPRRSAVRAGRVVAGLAVAGLVAYLAVVGLDRADKFGSAAGVVVAMLGLVAPYLLPPRPQPLVEPGPPAGREPAAAAPGGIDARGSRSVHINQGGTHIQNNNFYPGMFGQKAHVLAAGTAVVMTGAGVLWWWLPNDATPPSPTPTPTSTFAVTAVSFAGAAEGRFIWYNRSIGIEGEVCDAVEPTYTRVRFSFYQGGNHLDDDGYLDQSHEVTAGCMPFGSTYGGPAGGITAVVVTLSDGEHSHETRYSRPPLRSQAIVTPAVTATH</sequence>
<proteinExistence type="predicted"/>
<accession>A0A1C6SC26</accession>
<keyword evidence="2" id="KW-0472">Membrane</keyword>
<dbReference type="Proteomes" id="UP000198959">
    <property type="component" value="Unassembled WGS sequence"/>
</dbReference>
<evidence type="ECO:0000313" key="3">
    <source>
        <dbReference type="EMBL" id="SCL26833.1"/>
    </source>
</evidence>
<evidence type="ECO:0000256" key="2">
    <source>
        <dbReference type="SAM" id="Phobius"/>
    </source>
</evidence>
<feature type="transmembrane region" description="Helical" evidence="2">
    <location>
        <begin position="36"/>
        <end position="55"/>
    </location>
</feature>
<organism evidence="3 4">
    <name type="scientific">Micromonospora pallida</name>
    <dbReference type="NCBI Taxonomy" id="145854"/>
    <lineage>
        <taxon>Bacteria</taxon>
        <taxon>Bacillati</taxon>
        <taxon>Actinomycetota</taxon>
        <taxon>Actinomycetes</taxon>
        <taxon>Micromonosporales</taxon>
        <taxon>Micromonosporaceae</taxon>
        <taxon>Micromonospora</taxon>
    </lineage>
</organism>
<name>A0A1C6SC26_9ACTN</name>
<feature type="transmembrane region" description="Helical" evidence="2">
    <location>
        <begin position="12"/>
        <end position="30"/>
    </location>
</feature>
<dbReference type="AlphaFoldDB" id="A0A1C6SC26"/>
<evidence type="ECO:0000256" key="1">
    <source>
        <dbReference type="SAM" id="MobiDB-lite"/>
    </source>
</evidence>
<feature type="compositionally biased region" description="Low complexity" evidence="1">
    <location>
        <begin position="71"/>
        <end position="80"/>
    </location>
</feature>
<feature type="compositionally biased region" description="Pro residues" evidence="1">
    <location>
        <begin position="61"/>
        <end position="70"/>
    </location>
</feature>
<protein>
    <submittedName>
        <fullName evidence="3">Uncharacterized protein</fullName>
    </submittedName>
</protein>